<dbReference type="EMBL" id="CAJNOK010018302">
    <property type="protein sequence ID" value="CAF1279857.1"/>
    <property type="molecule type" value="Genomic_DNA"/>
</dbReference>
<reference evidence="1" key="1">
    <citation type="submission" date="2021-02" db="EMBL/GenBank/DDBJ databases">
        <authorList>
            <person name="Nowell W R."/>
        </authorList>
    </citation>
    <scope>NUCLEOTIDE SEQUENCE</scope>
</reference>
<accession>A0A8S2EZB0</accession>
<dbReference type="AlphaFoldDB" id="A0A8S2EZB0"/>
<gene>
    <name evidence="1" type="ORF">OVA965_LOCUS27584</name>
    <name evidence="2" type="ORF">TMI583_LOCUS28330</name>
</gene>
<proteinExistence type="predicted"/>
<name>A0A8S2EZB0_9BILA</name>
<feature type="non-terminal residue" evidence="1">
    <location>
        <position position="302"/>
    </location>
</feature>
<evidence type="ECO:0000313" key="3">
    <source>
        <dbReference type="Proteomes" id="UP000677228"/>
    </source>
</evidence>
<comment type="caution">
    <text evidence="1">The sequence shown here is derived from an EMBL/GenBank/DDBJ whole genome shotgun (WGS) entry which is preliminary data.</text>
</comment>
<protein>
    <submittedName>
        <fullName evidence="1">Uncharacterized protein</fullName>
    </submittedName>
</protein>
<evidence type="ECO:0000313" key="2">
    <source>
        <dbReference type="EMBL" id="CAF4084723.1"/>
    </source>
</evidence>
<sequence length="302" mass="34896">MHKVITTARIYPFKNSSRHEITTTIRSIRFQTDNSEYRLRCPYNMTNIQIIDVNYSSLQCIQTYIAHYQYEKPICSSIHKTYCLFYTKPIRLDSVSNDNDYYSERVPLERTPTTVSSSSPHSLLINNQKENLIQINDNDVAYNDLTLMQLNQNDHYCEHCLINNDYYPEGRRYSTILDYKSSSYGLELDGIVGNLTQNTGGSTAQIVENMNNNNNTTTMTNDKNIIRIDEEEPCTCYMENQSNHYNTLRSIRPLTTNSMLSLSRQSTSSQNDSSAMEMYIPPIRPLSSDTTSGEKYNKIFLT</sequence>
<dbReference type="Proteomes" id="UP000682733">
    <property type="component" value="Unassembled WGS sequence"/>
</dbReference>
<dbReference type="EMBL" id="CAJOBA010039867">
    <property type="protein sequence ID" value="CAF4084723.1"/>
    <property type="molecule type" value="Genomic_DNA"/>
</dbReference>
<organism evidence="1 3">
    <name type="scientific">Didymodactylos carnosus</name>
    <dbReference type="NCBI Taxonomy" id="1234261"/>
    <lineage>
        <taxon>Eukaryota</taxon>
        <taxon>Metazoa</taxon>
        <taxon>Spiralia</taxon>
        <taxon>Gnathifera</taxon>
        <taxon>Rotifera</taxon>
        <taxon>Eurotatoria</taxon>
        <taxon>Bdelloidea</taxon>
        <taxon>Philodinida</taxon>
        <taxon>Philodinidae</taxon>
        <taxon>Didymodactylos</taxon>
    </lineage>
</organism>
<evidence type="ECO:0000313" key="1">
    <source>
        <dbReference type="EMBL" id="CAF1279857.1"/>
    </source>
</evidence>
<dbReference type="Proteomes" id="UP000677228">
    <property type="component" value="Unassembled WGS sequence"/>
</dbReference>